<feature type="domain" description="Outer membrane protein beta-barrel" evidence="2">
    <location>
        <begin position="448"/>
        <end position="799"/>
    </location>
</feature>
<evidence type="ECO:0000256" key="1">
    <source>
        <dbReference type="SAM" id="SignalP"/>
    </source>
</evidence>
<dbReference type="EMBL" id="CP102382">
    <property type="protein sequence ID" value="UUV22556.1"/>
    <property type="molecule type" value="Genomic_DNA"/>
</dbReference>
<feature type="signal peptide" evidence="1">
    <location>
        <begin position="1"/>
        <end position="18"/>
    </location>
</feature>
<gene>
    <name evidence="3" type="ORF">NPX36_05815</name>
</gene>
<keyword evidence="1" id="KW-0732">Signal</keyword>
<reference evidence="3 4" key="1">
    <citation type="submission" date="2022-08" db="EMBL/GenBank/DDBJ databases">
        <title>Myroides zhujiangensis sp. nov., a novel bacterium isolated from sediment in the Pearl River Estuary.</title>
        <authorList>
            <person name="Cui L."/>
        </authorList>
    </citation>
    <scope>NUCLEOTIDE SEQUENCE [LARGE SCALE GENOMIC DNA]</scope>
    <source>
        <strain evidence="3 4">SCSIO 72103</strain>
    </source>
</reference>
<dbReference type="SUPFAM" id="SSF56935">
    <property type="entry name" value="Porins"/>
    <property type="match status" value="1"/>
</dbReference>
<dbReference type="InterPro" id="IPR008969">
    <property type="entry name" value="CarboxyPept-like_regulatory"/>
</dbReference>
<organism evidence="3 4">
    <name type="scientific">Paenimyroides aestuarii</name>
    <dbReference type="NCBI Taxonomy" id="2968490"/>
    <lineage>
        <taxon>Bacteria</taxon>
        <taxon>Pseudomonadati</taxon>
        <taxon>Bacteroidota</taxon>
        <taxon>Flavobacteriia</taxon>
        <taxon>Flavobacteriales</taxon>
        <taxon>Flavobacteriaceae</taxon>
        <taxon>Paenimyroides</taxon>
    </lineage>
</organism>
<evidence type="ECO:0000313" key="4">
    <source>
        <dbReference type="Proteomes" id="UP001317001"/>
    </source>
</evidence>
<name>A0ABY5NVE6_9FLAO</name>
<proteinExistence type="predicted"/>
<dbReference type="Proteomes" id="UP001317001">
    <property type="component" value="Chromosome"/>
</dbReference>
<sequence>MKHLLAICALLCSTFLYAQKIEVKGKITTSEKKPIEAATVYLSTVKDSTLIDYTITDISGDFSIPIKKTNEPLFLTVSYLGYEDYAKKLEDLKESLNLGTISLQTASDVLDELVITTDAAPIRVKKDTLEFNAASFKVRPDATVKELLEQLPGVEVDVDGKIKVNGKEVNNVLVNGKPFFGADGKVAIENLPKDIINKVQITDTKTKEEKITGSKATSDSKTINLTIDEDKNKGLFGRFIAGYGTDDRYESSLLFNYFKNDFKISVLGSSNNINSQGFSTNEIMDNMSGGRNSYSTWSDDGSFSINGFDFGGQRGISQTDMIGVNYSDNWGKKNKVSMNYLFNEVENNNENKSRIENLLPNNKFVTESASDLKSKSANHTFNYDIEMELDSLTTLTIVPILKRGISTTRTNSASETRNELGTLLNQSNSKDFLNVDTYSFENELLIARRFKRKGRSISLGLENRNTNNETYQLKNSAALFFQSQAEDDIRNQEIQSTKHTDEYTINAVYREPINNTQSLIFRYTSTWTNEYQGRGTFDFNNMSNDFSVFNDLLSFSNSLKGTRVAPSVGYQINMDKVWFNLSAGTTFNNYDVSSFYNNVHYLNNRFDILPKINASTSIEVGKSKRVYANYSYNESSPFLNQLLEYEDLSNPLFISKGNKDLQTSQEHSIYLNFNNYDWQSRSGYYAYAGGSFNPRSTGTTQSFDENFVARSSFINVYDTYNYWSGISYNKSYNLTDKNKLSISAGFNVDGDLNKGSLNEVAYTANRTSFGPRVNVTLDFDKKLTIQPSYTYSIDKTNYKNFTIDQANFFRHKAGLMITSYMPKNVVFGSDVMYQYNSNLSSAFRKDFLLWNASLGYNFFNERFLAKVKVYDILNQNQSIRRIVSPTTISDTQDTILRQYVMFSLTYKLERFAGKKKSNHFMIEE</sequence>
<evidence type="ECO:0000259" key="2">
    <source>
        <dbReference type="Pfam" id="PF14905"/>
    </source>
</evidence>
<evidence type="ECO:0000313" key="3">
    <source>
        <dbReference type="EMBL" id="UUV22556.1"/>
    </source>
</evidence>
<dbReference type="SUPFAM" id="SSF49464">
    <property type="entry name" value="Carboxypeptidase regulatory domain-like"/>
    <property type="match status" value="1"/>
</dbReference>
<accession>A0ABY5NVE6</accession>
<protein>
    <submittedName>
        <fullName evidence="3">Outer membrane beta-barrel protein</fullName>
    </submittedName>
</protein>
<keyword evidence="4" id="KW-1185">Reference proteome</keyword>
<dbReference type="Pfam" id="PF14905">
    <property type="entry name" value="OMP_b-brl_3"/>
    <property type="match status" value="1"/>
</dbReference>
<feature type="chain" id="PRO_5046447166" evidence="1">
    <location>
        <begin position="19"/>
        <end position="924"/>
    </location>
</feature>
<dbReference type="InterPro" id="IPR041700">
    <property type="entry name" value="OMP_b-brl_3"/>
</dbReference>
<dbReference type="RefSeq" id="WP_257500471.1">
    <property type="nucleotide sequence ID" value="NZ_CP102382.1"/>
</dbReference>